<dbReference type="AlphaFoldDB" id="A0A2A5B9I1"/>
<accession>A0A2A5B9I1</accession>
<keyword evidence="1" id="KW-0472">Membrane</keyword>
<keyword evidence="1" id="KW-0812">Transmembrane</keyword>
<comment type="caution">
    <text evidence="2">The sequence shown here is derived from an EMBL/GenBank/DDBJ whole genome shotgun (WGS) entry which is preliminary data.</text>
</comment>
<reference evidence="3" key="1">
    <citation type="submission" date="2017-08" db="EMBL/GenBank/DDBJ databases">
        <title>A dynamic microbial community with high functional redundancy inhabits the cold, oxic subseafloor aquifer.</title>
        <authorList>
            <person name="Tully B.J."/>
            <person name="Wheat C.G."/>
            <person name="Glazer B.T."/>
            <person name="Huber J.A."/>
        </authorList>
    </citation>
    <scope>NUCLEOTIDE SEQUENCE [LARGE SCALE GENOMIC DNA]</scope>
</reference>
<name>A0A2A5B9I1_9GAMM</name>
<evidence type="ECO:0008006" key="4">
    <source>
        <dbReference type="Google" id="ProtNLM"/>
    </source>
</evidence>
<feature type="transmembrane region" description="Helical" evidence="1">
    <location>
        <begin position="6"/>
        <end position="26"/>
    </location>
</feature>
<keyword evidence="1" id="KW-1133">Transmembrane helix</keyword>
<protein>
    <recommendedName>
        <fullName evidence="4">DUF3301 domain-containing protein</fullName>
    </recommendedName>
</protein>
<evidence type="ECO:0000313" key="2">
    <source>
        <dbReference type="EMBL" id="PCJ27981.1"/>
    </source>
</evidence>
<organism evidence="2 3">
    <name type="scientific">SAR86 cluster bacterium</name>
    <dbReference type="NCBI Taxonomy" id="2030880"/>
    <lineage>
        <taxon>Bacteria</taxon>
        <taxon>Pseudomonadati</taxon>
        <taxon>Pseudomonadota</taxon>
        <taxon>Gammaproteobacteria</taxon>
        <taxon>SAR86 cluster</taxon>
    </lineage>
</organism>
<evidence type="ECO:0000313" key="3">
    <source>
        <dbReference type="Proteomes" id="UP000218327"/>
    </source>
</evidence>
<evidence type="ECO:0000256" key="1">
    <source>
        <dbReference type="SAM" id="Phobius"/>
    </source>
</evidence>
<dbReference type="EMBL" id="NVVJ01000004">
    <property type="protein sequence ID" value="PCJ27981.1"/>
    <property type="molecule type" value="Genomic_DNA"/>
</dbReference>
<sequence length="117" mass="13779">MRQEFFVSLSLIFWSTVAVALVSFWWQSDQIKHLALAHVHRYCKAQNLQLLDQIMVLRGVWPARNDQGSLILRRRYSFEFTSTGQARYQGRIELLGKHLEKLELDAYIIPDDENTLQ</sequence>
<proteinExistence type="predicted"/>
<dbReference type="Pfam" id="PF11743">
    <property type="entry name" value="DUF3301"/>
    <property type="match status" value="1"/>
</dbReference>
<dbReference type="Proteomes" id="UP000218327">
    <property type="component" value="Unassembled WGS sequence"/>
</dbReference>
<gene>
    <name evidence="2" type="ORF">COA96_02115</name>
</gene>
<dbReference type="InterPro" id="IPR021732">
    <property type="entry name" value="DUF3301"/>
</dbReference>